<dbReference type="EMBL" id="MN739140">
    <property type="protein sequence ID" value="QHS90576.1"/>
    <property type="molecule type" value="Genomic_DNA"/>
</dbReference>
<dbReference type="Gene3D" id="3.30.1360.10">
    <property type="entry name" value="RNA polymerase, RBP11-like subunit"/>
    <property type="match status" value="2"/>
</dbReference>
<keyword evidence="3" id="KW-0946">Virion</keyword>
<dbReference type="GO" id="GO:0006351">
    <property type="term" value="P:DNA-templated transcription"/>
    <property type="evidence" value="ECO:0007669"/>
    <property type="project" value="InterPro"/>
</dbReference>
<accession>A0A6C0BEK7</accession>
<dbReference type="Gene3D" id="2.170.120.12">
    <property type="entry name" value="DNA-directed RNA polymerase, insert domain"/>
    <property type="match status" value="1"/>
</dbReference>
<dbReference type="GO" id="GO:0000428">
    <property type="term" value="C:DNA-directed RNA polymerase complex"/>
    <property type="evidence" value="ECO:0007669"/>
    <property type="project" value="UniProtKB-KW"/>
</dbReference>
<reference evidence="6" key="1">
    <citation type="journal article" date="2020" name="Nature">
        <title>Giant virus diversity and host interactions through global metagenomics.</title>
        <authorList>
            <person name="Schulz F."/>
            <person name="Roux S."/>
            <person name="Paez-Espino D."/>
            <person name="Jungbluth S."/>
            <person name="Walsh D.A."/>
            <person name="Denef V.J."/>
            <person name="McMahon K.D."/>
            <person name="Konstantinidis K.T."/>
            <person name="Eloe-Fadrosh E.A."/>
            <person name="Kyrpides N.C."/>
            <person name="Woyke T."/>
        </authorList>
    </citation>
    <scope>NUCLEOTIDE SEQUENCE</scope>
    <source>
        <strain evidence="6">GVMAG-M-3300010354-11</strain>
    </source>
</reference>
<dbReference type="PANTHER" id="PTHR11800:SF2">
    <property type="entry name" value="DNA-DIRECTED RNA POLYMERASE II SUBUNIT RPB3"/>
    <property type="match status" value="1"/>
</dbReference>
<dbReference type="InterPro" id="IPR050518">
    <property type="entry name" value="Rpo3/RPB3_RNA_Pol_subunit"/>
</dbReference>
<protein>
    <recommendedName>
        <fullName evidence="5">DNA-directed RNA polymerase RpoA/D/Rpb3-type domain-containing protein</fullName>
    </recommendedName>
</protein>
<organism evidence="6">
    <name type="scientific">viral metagenome</name>
    <dbReference type="NCBI Taxonomy" id="1070528"/>
    <lineage>
        <taxon>unclassified sequences</taxon>
        <taxon>metagenomes</taxon>
        <taxon>organismal metagenomes</taxon>
    </lineage>
</organism>
<evidence type="ECO:0000256" key="2">
    <source>
        <dbReference type="ARBA" id="ARBA00022478"/>
    </source>
</evidence>
<name>A0A6C0BEK7_9ZZZZ</name>
<dbReference type="InterPro" id="IPR036643">
    <property type="entry name" value="RNApol_insert_sf"/>
</dbReference>
<dbReference type="InterPro" id="IPR009025">
    <property type="entry name" value="RBP11-like_dimer"/>
</dbReference>
<dbReference type="InterPro" id="IPR036603">
    <property type="entry name" value="RBP11-like"/>
</dbReference>
<dbReference type="SMART" id="SM00662">
    <property type="entry name" value="RPOLD"/>
    <property type="match status" value="1"/>
</dbReference>
<dbReference type="Pfam" id="PF13656">
    <property type="entry name" value="RNA_pol_L_2"/>
    <property type="match status" value="1"/>
</dbReference>
<keyword evidence="4" id="KW-0804">Transcription</keyword>
<dbReference type="GO" id="GO:0046983">
    <property type="term" value="F:protein dimerization activity"/>
    <property type="evidence" value="ECO:0007669"/>
    <property type="project" value="InterPro"/>
</dbReference>
<comment type="subcellular location">
    <subcellularLocation>
        <location evidence="1">Virion</location>
    </subcellularLocation>
</comment>
<proteinExistence type="predicted"/>
<feature type="domain" description="DNA-directed RNA polymerase RpoA/D/Rpb3-type" evidence="5">
    <location>
        <begin position="13"/>
        <end position="261"/>
    </location>
</feature>
<dbReference type="GO" id="GO:0003899">
    <property type="term" value="F:DNA-directed RNA polymerase activity"/>
    <property type="evidence" value="ECO:0007669"/>
    <property type="project" value="InterPro"/>
</dbReference>
<dbReference type="InterPro" id="IPR011263">
    <property type="entry name" value="DNA-dir_RNA_pol_RpoA/D/Rpb3"/>
</dbReference>
<dbReference type="Pfam" id="PF01193">
    <property type="entry name" value="RNA_pol_L"/>
    <property type="match status" value="1"/>
</dbReference>
<evidence type="ECO:0000313" key="6">
    <source>
        <dbReference type="EMBL" id="QHS90576.1"/>
    </source>
</evidence>
<keyword evidence="2" id="KW-0240">DNA-directed RNA polymerase</keyword>
<dbReference type="AlphaFoldDB" id="A0A6C0BEK7"/>
<evidence type="ECO:0000256" key="3">
    <source>
        <dbReference type="ARBA" id="ARBA00022844"/>
    </source>
</evidence>
<evidence type="ECO:0000259" key="5">
    <source>
        <dbReference type="SMART" id="SM00662"/>
    </source>
</evidence>
<evidence type="ECO:0000256" key="1">
    <source>
        <dbReference type="ARBA" id="ARBA00004328"/>
    </source>
</evidence>
<evidence type="ECO:0000256" key="4">
    <source>
        <dbReference type="ARBA" id="ARBA00023163"/>
    </source>
</evidence>
<dbReference type="GO" id="GO:0044423">
    <property type="term" value="C:virion component"/>
    <property type="evidence" value="ECO:0007669"/>
    <property type="project" value="UniProtKB-KW"/>
</dbReference>
<dbReference type="SUPFAM" id="SSF55257">
    <property type="entry name" value="RBP11-like subunits of RNA polymerase"/>
    <property type="match status" value="2"/>
</dbReference>
<dbReference type="PANTHER" id="PTHR11800">
    <property type="entry name" value="DNA-DIRECTED RNA POLYMERASE"/>
    <property type="match status" value="1"/>
</dbReference>
<dbReference type="SUPFAM" id="SSF56553">
    <property type="entry name" value="Insert subdomain of RNA polymerase alpha subunit"/>
    <property type="match status" value="1"/>
</dbReference>
<sequence length="366" mass="43038">MTNFKIIKDDKRSLEFQIVDVDLSIVNSIRRIIISEIPNVAFAFDPYSETNDIKINVNSCALHNEFLAHRISLIPICFDYDEIENFTPEKYRFVLKKKNTGTEIMNVTSKDFDVYNEDNVKMDEKFKNKLFPANTITKDHILITKLKPNLYDLSKGEEIDIECSASKNIALSHARWSPVSKCTFHNTIDEKAVQNEIKTMDIHEVNQFKTLQMYRHFIKNKYDEPSSFNFEIESECRLSPRYLVKKAFEVLIEKFRVLSANIDNTSKIEINKLDNIESCYTLNIYDETHTLLNVLQSITFNHFFRDIPPSSNPLEFIGYHKSHPLDNKMILKIKFKEDTDVKPFIIQQCNYIINHLTNFMTMWKEI</sequence>